<dbReference type="PANTHER" id="PTHR39418:SF1">
    <property type="entry name" value="DEHYDROGENASE"/>
    <property type="match status" value="1"/>
</dbReference>
<dbReference type="SMART" id="SM00852">
    <property type="entry name" value="MoCF_biosynth"/>
    <property type="match status" value="1"/>
</dbReference>
<dbReference type="InterPro" id="IPR053194">
    <property type="entry name" value="tRNA_methyltr_O"/>
</dbReference>
<organism evidence="2 3">
    <name type="scientific">Syntrophobacter fumaroxidans (strain DSM 10017 / MPOB)</name>
    <dbReference type="NCBI Taxonomy" id="335543"/>
    <lineage>
        <taxon>Bacteria</taxon>
        <taxon>Pseudomonadati</taxon>
        <taxon>Thermodesulfobacteriota</taxon>
        <taxon>Syntrophobacteria</taxon>
        <taxon>Syntrophobacterales</taxon>
        <taxon>Syntrophobacteraceae</taxon>
        <taxon>Syntrophobacter</taxon>
    </lineage>
</organism>
<dbReference type="InterPro" id="IPR036425">
    <property type="entry name" value="MoaB/Mog-like_dom_sf"/>
</dbReference>
<dbReference type="eggNOG" id="COG0303">
    <property type="taxonomic scope" value="Bacteria"/>
</dbReference>
<sequence>MKIGRYSYDEYLELVKSFHGYAAPGLMMGGVMVDLALSRMPEGVLFDAVCETASCLPDAVQLLTPCTVGNGWVRVLNLGRYALSLYDKSTGSGVRVFVDAAKIRAWPEAEAWLFKLKPKAAQDTGLLLRQIKEAGYGIYGVQDIRIQPQFLVRHHKGSIGTCTLCGEPYPADDGGICRGCQGEAPYAVPGEVESDGFPDGPDLLAVPVQDAVGRSMLHDMTQILPGKSKGAAFRRGQQISVGDLCRLQQMGRQRVYVDQGNTPDGEWIHEDQAALAFARAMAGEGVRFVEPPREGKINFVADRDGLFLVEEESLEEFNMVAGVMCASRRGYTLVRNGRMLGGTRAIPLYLPRSAFMKALAVLRYGPLFRVLPMRKARVGILVTGSEVFQGLIEDRFIPIIGAKVEALDCKVVKAVIVPDDRVAIRDGVHELVRAGADLLVTTAGLSVDPDDVTRQGLKDAGAMDMLYGAPVLPGAMTLLARIGSVQVMGVPACALYFKTTSFDLLFPRLLAGVDIARRDLAKLGHGSFCLECKACTFPKCPFGG</sequence>
<dbReference type="SUPFAM" id="SSF143555">
    <property type="entry name" value="FwdE-like"/>
    <property type="match status" value="1"/>
</dbReference>
<dbReference type="Gene3D" id="3.30.60.80">
    <property type="match status" value="1"/>
</dbReference>
<dbReference type="OrthoDB" id="9767940at2"/>
<dbReference type="InterPro" id="IPR003814">
    <property type="entry name" value="FmdEsu_dom"/>
</dbReference>
<dbReference type="Proteomes" id="UP000001784">
    <property type="component" value="Chromosome"/>
</dbReference>
<dbReference type="InterPro" id="IPR057035">
    <property type="entry name" value="Znf-Tbcl_FmdE"/>
</dbReference>
<dbReference type="InParanoid" id="A0LE83"/>
<evidence type="ECO:0000313" key="2">
    <source>
        <dbReference type="EMBL" id="ABK15735.1"/>
    </source>
</evidence>
<dbReference type="Pfam" id="PF23475">
    <property type="entry name" value="zf-Tbcl_FmdE"/>
    <property type="match status" value="1"/>
</dbReference>
<dbReference type="SUPFAM" id="SSF53218">
    <property type="entry name" value="Molybdenum cofactor biosynthesis proteins"/>
    <property type="match status" value="1"/>
</dbReference>
<keyword evidence="3" id="KW-1185">Reference proteome</keyword>
<evidence type="ECO:0000313" key="3">
    <source>
        <dbReference type="Proteomes" id="UP000001784"/>
    </source>
</evidence>
<protein>
    <submittedName>
        <fullName evidence="2">Molybdopterin binding domain</fullName>
    </submittedName>
</protein>
<dbReference type="AlphaFoldDB" id="A0LE83"/>
<dbReference type="HOGENOM" id="CLU_503200_0_0_7"/>
<dbReference type="STRING" id="335543.Sfum_0032"/>
<dbReference type="KEGG" id="sfu:Sfum_0032"/>
<dbReference type="PANTHER" id="PTHR39418">
    <property type="entry name" value="DEHYDROGENASE-RELATED"/>
    <property type="match status" value="1"/>
</dbReference>
<name>A0LE83_SYNFM</name>
<dbReference type="CDD" id="cd03522">
    <property type="entry name" value="MoeA_like"/>
    <property type="match status" value="1"/>
</dbReference>
<dbReference type="Pfam" id="PF00994">
    <property type="entry name" value="MoCF_biosynth"/>
    <property type="match status" value="1"/>
</dbReference>
<dbReference type="Gene3D" id="3.40.980.10">
    <property type="entry name" value="MoaB/Mog-like domain"/>
    <property type="match status" value="1"/>
</dbReference>
<proteinExistence type="predicted"/>
<dbReference type="UniPathway" id="UPA00344"/>
<dbReference type="Gene3D" id="3.30.1330.130">
    <property type="match status" value="1"/>
</dbReference>
<accession>A0LE83</accession>
<dbReference type="eggNOG" id="COG2191">
    <property type="taxonomic scope" value="Bacteria"/>
</dbReference>
<evidence type="ECO:0000259" key="1">
    <source>
        <dbReference type="SMART" id="SM00852"/>
    </source>
</evidence>
<dbReference type="Pfam" id="PF02663">
    <property type="entry name" value="FmdE"/>
    <property type="match status" value="1"/>
</dbReference>
<reference evidence="2 3" key="1">
    <citation type="submission" date="2006-10" db="EMBL/GenBank/DDBJ databases">
        <title>Complete sequence of Syntrophobacter fumaroxidans MPOB.</title>
        <authorList>
            <consortium name="US DOE Joint Genome Institute"/>
            <person name="Copeland A."/>
            <person name="Lucas S."/>
            <person name="Lapidus A."/>
            <person name="Barry K."/>
            <person name="Detter J.C."/>
            <person name="Glavina del Rio T."/>
            <person name="Hammon N."/>
            <person name="Israni S."/>
            <person name="Pitluck S."/>
            <person name="Goltsman E.G."/>
            <person name="Martinez M."/>
            <person name="Schmutz J."/>
            <person name="Larimer F."/>
            <person name="Land M."/>
            <person name="Hauser L."/>
            <person name="Kyrpides N."/>
            <person name="Kim E."/>
            <person name="Boone D.R."/>
            <person name="Brockman F."/>
            <person name="Culley D."/>
            <person name="Ferry J."/>
            <person name="Gunsalus R."/>
            <person name="McInerney M.J."/>
            <person name="Morrison M."/>
            <person name="Plugge C."/>
            <person name="Rohlin L."/>
            <person name="Scholten J."/>
            <person name="Sieber J."/>
            <person name="Stams A.J.M."/>
            <person name="Worm P."/>
            <person name="Henstra A.M."/>
            <person name="Richardson P."/>
        </authorList>
    </citation>
    <scope>NUCLEOTIDE SEQUENCE [LARGE SCALE GENOMIC DNA]</scope>
    <source>
        <strain evidence="3">DSM 10017 / MPOB</strain>
    </source>
</reference>
<feature type="domain" description="MoaB/Mog" evidence="1">
    <location>
        <begin position="379"/>
        <end position="511"/>
    </location>
</feature>
<dbReference type="RefSeq" id="WP_011696908.1">
    <property type="nucleotide sequence ID" value="NC_008554.1"/>
</dbReference>
<gene>
    <name evidence="2" type="ordered locus">Sfum_0032</name>
</gene>
<dbReference type="InterPro" id="IPR001453">
    <property type="entry name" value="MoaB/Mog_dom"/>
</dbReference>
<dbReference type="EMBL" id="CP000478">
    <property type="protein sequence ID" value="ABK15735.1"/>
    <property type="molecule type" value="Genomic_DNA"/>
</dbReference>